<protein>
    <submittedName>
        <fullName evidence="2">Uncharacterized protein</fullName>
    </submittedName>
</protein>
<dbReference type="EMBL" id="LRPH01000043">
    <property type="protein sequence ID" value="KWU64703.1"/>
    <property type="molecule type" value="Genomic_DNA"/>
</dbReference>
<evidence type="ECO:0000256" key="1">
    <source>
        <dbReference type="SAM" id="SignalP"/>
    </source>
</evidence>
<evidence type="ECO:0000313" key="3">
    <source>
        <dbReference type="Proteomes" id="UP000065797"/>
    </source>
</evidence>
<dbReference type="Proteomes" id="UP000065797">
    <property type="component" value="Unassembled WGS sequence"/>
</dbReference>
<keyword evidence="1" id="KW-0732">Signal</keyword>
<feature type="chain" id="PRO_5007135235" evidence="1">
    <location>
        <begin position="24"/>
        <end position="156"/>
    </location>
</feature>
<reference evidence="2 3" key="1">
    <citation type="submission" date="2016-01" db="EMBL/GenBank/DDBJ databases">
        <authorList>
            <person name="McClelland M."/>
            <person name="Jain A."/>
            <person name="Saraogi P."/>
            <person name="Mendelson R."/>
            <person name="Westerman R."/>
            <person name="SanMiguel P."/>
            <person name="Csonka L."/>
        </authorList>
    </citation>
    <scope>NUCLEOTIDE SEQUENCE [LARGE SCALE GENOMIC DNA]</scope>
    <source>
        <strain evidence="2 3">PE8-15</strain>
    </source>
</reference>
<feature type="signal peptide" evidence="1">
    <location>
        <begin position="1"/>
        <end position="23"/>
    </location>
</feature>
<proteinExistence type="predicted"/>
<accession>A0A109GDB5</accession>
<dbReference type="AlphaFoldDB" id="A0A109GDB5"/>
<evidence type="ECO:0000313" key="2">
    <source>
        <dbReference type="EMBL" id="KWU64703.1"/>
    </source>
</evidence>
<gene>
    <name evidence="2" type="ORF">AWW70_12720</name>
</gene>
<sequence length="156" mass="17989">MKKIIITTLSLGLLMGVSTVVFANTGTKTEAYAAELAHFKLTNPTITSSEVNSIMKQREELDELYNQLDELELSYGVRVDNTKNPHKEPKHRDDLPTAQREKCIQLSIKVLDKEIQFLDAQFKASLIKEEIYTVEKRNFNSFKEKELQELNQLTKR</sequence>
<organism evidence="2 3">
    <name type="scientific">Bacillus mycoides</name>
    <dbReference type="NCBI Taxonomy" id="1405"/>
    <lineage>
        <taxon>Bacteria</taxon>
        <taxon>Bacillati</taxon>
        <taxon>Bacillota</taxon>
        <taxon>Bacilli</taxon>
        <taxon>Bacillales</taxon>
        <taxon>Bacillaceae</taxon>
        <taxon>Bacillus</taxon>
        <taxon>Bacillus cereus group</taxon>
    </lineage>
</organism>
<comment type="caution">
    <text evidence="2">The sequence shown here is derived from an EMBL/GenBank/DDBJ whole genome shotgun (WGS) entry which is preliminary data.</text>
</comment>
<name>A0A109GDB5_BACMY</name>
<dbReference type="RefSeq" id="WP_060750114.1">
    <property type="nucleotide sequence ID" value="NZ_CP150648.1"/>
</dbReference>